<dbReference type="PANTHER" id="PTHR33164">
    <property type="entry name" value="TRANSCRIPTIONAL REGULATOR, MARR FAMILY"/>
    <property type="match status" value="1"/>
</dbReference>
<dbReference type="Pfam" id="PF12802">
    <property type="entry name" value="MarR_2"/>
    <property type="match status" value="1"/>
</dbReference>
<organism evidence="2 3">
    <name type="scientific">Brevundimonas staleyi</name>
    <dbReference type="NCBI Taxonomy" id="74326"/>
    <lineage>
        <taxon>Bacteria</taxon>
        <taxon>Pseudomonadati</taxon>
        <taxon>Pseudomonadota</taxon>
        <taxon>Alphaproteobacteria</taxon>
        <taxon>Caulobacterales</taxon>
        <taxon>Caulobacteraceae</taxon>
        <taxon>Brevundimonas</taxon>
    </lineage>
</organism>
<dbReference type="InterPro" id="IPR036390">
    <property type="entry name" value="WH_DNA-bd_sf"/>
</dbReference>
<keyword evidence="3" id="KW-1185">Reference proteome</keyword>
<dbReference type="RefSeq" id="WP_374038361.1">
    <property type="nucleotide sequence ID" value="NZ_CP169082.1"/>
</dbReference>
<sequence length="135" mass="15019">MNPDEPCVCGRLRRTSRALTRRYDEALAPVGLTVTQFSIMRTLSRLDRPSLAELAETTAHEKSALWRTVQPLIRAGWIAAETEQRAQRLSVTPTGREKLSDAMPLWRTAQSKVSEALGANEAALIALLNEIELHV</sequence>
<dbReference type="InterPro" id="IPR039422">
    <property type="entry name" value="MarR/SlyA-like"/>
</dbReference>
<proteinExistence type="predicted"/>
<dbReference type="EMBL" id="JBHSLF010000055">
    <property type="protein sequence ID" value="MFC5346069.1"/>
    <property type="molecule type" value="Genomic_DNA"/>
</dbReference>
<dbReference type="PANTHER" id="PTHR33164:SF105">
    <property type="entry name" value="TRANSCRIPTIONAL REPRESSOR PROTEIN-RELATED"/>
    <property type="match status" value="1"/>
</dbReference>
<dbReference type="SUPFAM" id="SSF46785">
    <property type="entry name" value="Winged helix' DNA-binding domain"/>
    <property type="match status" value="1"/>
</dbReference>
<comment type="caution">
    <text evidence="2">The sequence shown here is derived from an EMBL/GenBank/DDBJ whole genome shotgun (WGS) entry which is preliminary data.</text>
</comment>
<evidence type="ECO:0000313" key="2">
    <source>
        <dbReference type="EMBL" id="MFC5346069.1"/>
    </source>
</evidence>
<evidence type="ECO:0000313" key="3">
    <source>
        <dbReference type="Proteomes" id="UP001596152"/>
    </source>
</evidence>
<dbReference type="PROSITE" id="PS50995">
    <property type="entry name" value="HTH_MARR_2"/>
    <property type="match status" value="1"/>
</dbReference>
<feature type="domain" description="HTH marR-type" evidence="1">
    <location>
        <begin position="5"/>
        <end position="133"/>
    </location>
</feature>
<dbReference type="SMART" id="SM00347">
    <property type="entry name" value="HTH_MARR"/>
    <property type="match status" value="1"/>
</dbReference>
<accession>A0ABW0FX37</accession>
<evidence type="ECO:0000259" key="1">
    <source>
        <dbReference type="PROSITE" id="PS50995"/>
    </source>
</evidence>
<dbReference type="InterPro" id="IPR036388">
    <property type="entry name" value="WH-like_DNA-bd_sf"/>
</dbReference>
<dbReference type="InterPro" id="IPR000835">
    <property type="entry name" value="HTH_MarR-typ"/>
</dbReference>
<protein>
    <submittedName>
        <fullName evidence="2">MarR family winged helix-turn-helix transcriptional regulator</fullName>
    </submittedName>
</protein>
<dbReference type="Proteomes" id="UP001596152">
    <property type="component" value="Unassembled WGS sequence"/>
</dbReference>
<dbReference type="Gene3D" id="1.10.10.10">
    <property type="entry name" value="Winged helix-like DNA-binding domain superfamily/Winged helix DNA-binding domain"/>
    <property type="match status" value="1"/>
</dbReference>
<reference evidence="3" key="1">
    <citation type="journal article" date="2019" name="Int. J. Syst. Evol. Microbiol.">
        <title>The Global Catalogue of Microorganisms (GCM) 10K type strain sequencing project: providing services to taxonomists for standard genome sequencing and annotation.</title>
        <authorList>
            <consortium name="The Broad Institute Genomics Platform"/>
            <consortium name="The Broad Institute Genome Sequencing Center for Infectious Disease"/>
            <person name="Wu L."/>
            <person name="Ma J."/>
        </authorList>
    </citation>
    <scope>NUCLEOTIDE SEQUENCE [LARGE SCALE GENOMIC DNA]</scope>
    <source>
        <strain evidence="3">JCM 12125</strain>
    </source>
</reference>
<name>A0ABW0FX37_9CAUL</name>
<gene>
    <name evidence="2" type="ORF">ACFPIE_19300</name>
</gene>